<dbReference type="PANTHER" id="PTHR48111">
    <property type="entry name" value="REGULATOR OF RPOS"/>
    <property type="match status" value="1"/>
</dbReference>
<evidence type="ECO:0000256" key="3">
    <source>
        <dbReference type="PROSITE-ProRule" id="PRU01091"/>
    </source>
</evidence>
<gene>
    <name evidence="4" type="ORF">A8M32_01025</name>
</gene>
<dbReference type="GO" id="GO:0032993">
    <property type="term" value="C:protein-DNA complex"/>
    <property type="evidence" value="ECO:0007669"/>
    <property type="project" value="TreeGrafter"/>
</dbReference>
<dbReference type="InterPro" id="IPR036388">
    <property type="entry name" value="WH-like_DNA-bd_sf"/>
</dbReference>
<dbReference type="CDD" id="cd00383">
    <property type="entry name" value="trans_reg_C"/>
    <property type="match status" value="1"/>
</dbReference>
<evidence type="ECO:0000256" key="2">
    <source>
        <dbReference type="PROSITE-ProRule" id="PRU00169"/>
    </source>
</evidence>
<dbReference type="Gene3D" id="1.10.10.10">
    <property type="entry name" value="Winged helix-like DNA-binding domain superfamily/Winged helix DNA-binding domain"/>
    <property type="match status" value="1"/>
</dbReference>
<dbReference type="GO" id="GO:0000156">
    <property type="term" value="F:phosphorelay response regulator activity"/>
    <property type="evidence" value="ECO:0007669"/>
    <property type="project" value="TreeGrafter"/>
</dbReference>
<comment type="caution">
    <text evidence="4">The sequence shown here is derived from an EMBL/GenBank/DDBJ whole genome shotgun (WGS) entry which is preliminary data.</text>
</comment>
<dbReference type="InterPro" id="IPR001789">
    <property type="entry name" value="Sig_transdc_resp-reg_receiver"/>
</dbReference>
<reference evidence="5" key="1">
    <citation type="submission" date="2016-05" db="EMBL/GenBank/DDBJ databases">
        <authorList>
            <person name="Li Y."/>
        </authorList>
    </citation>
    <scope>NUCLEOTIDE SEQUENCE [LARGE SCALE GENOMIC DNA]</scope>
    <source>
        <strain evidence="5">YIC4027</strain>
    </source>
</reference>
<keyword evidence="1 3" id="KW-0238">DNA-binding</keyword>
<name>A0A1E3VHY9_9HYPH</name>
<sequence length="228" mass="25026">MRTLLVDHHADVARAVLAALADSGFAVDVACTLEEASYAFHCASYEILLLELVLPDGDGLGWLKQLRSEGHSVPAVVMSCFDDREKRIASFNGGADDFLRKPVSPVELIARMRAIQRRAIQLTDPILVFGNLNFDPISRELSVAGDRLTIARRELCILEHLLKRAGRIVPRAQLEGHLYSFNDEVSTNALEVGIYRLRGHLSRSGATPQIKTVRGIGYILELPGAVSA</sequence>
<dbReference type="GO" id="GO:0006355">
    <property type="term" value="P:regulation of DNA-templated transcription"/>
    <property type="evidence" value="ECO:0007669"/>
    <property type="project" value="InterPro"/>
</dbReference>
<evidence type="ECO:0000256" key="1">
    <source>
        <dbReference type="ARBA" id="ARBA00023125"/>
    </source>
</evidence>
<evidence type="ECO:0000313" key="5">
    <source>
        <dbReference type="Proteomes" id="UP000094342"/>
    </source>
</evidence>
<comment type="caution">
    <text evidence="2">Lacks conserved residue(s) required for the propagation of feature annotation.</text>
</comment>
<dbReference type="SMART" id="SM00448">
    <property type="entry name" value="REC"/>
    <property type="match status" value="1"/>
</dbReference>
<dbReference type="PROSITE" id="PS51755">
    <property type="entry name" value="OMPR_PHOB"/>
    <property type="match status" value="1"/>
</dbReference>
<dbReference type="Gene3D" id="3.40.50.2300">
    <property type="match status" value="1"/>
</dbReference>
<dbReference type="PROSITE" id="PS50110">
    <property type="entry name" value="RESPONSE_REGULATORY"/>
    <property type="match status" value="1"/>
</dbReference>
<dbReference type="PANTHER" id="PTHR48111:SF36">
    <property type="entry name" value="TRANSCRIPTIONAL REGULATORY PROTEIN CUTR"/>
    <property type="match status" value="1"/>
</dbReference>
<evidence type="ECO:0000313" key="4">
    <source>
        <dbReference type="EMBL" id="ODR93195.1"/>
    </source>
</evidence>
<protein>
    <submittedName>
        <fullName evidence="4">DNA-binding response regulator</fullName>
    </submittedName>
</protein>
<dbReference type="Proteomes" id="UP000094342">
    <property type="component" value="Unassembled WGS sequence"/>
</dbReference>
<organism evidence="4 5">
    <name type="scientific">Sinorhizobium alkalisoli</name>
    <dbReference type="NCBI Taxonomy" id="1752398"/>
    <lineage>
        <taxon>Bacteria</taxon>
        <taxon>Pseudomonadati</taxon>
        <taxon>Pseudomonadota</taxon>
        <taxon>Alphaproteobacteria</taxon>
        <taxon>Hyphomicrobiales</taxon>
        <taxon>Rhizobiaceae</taxon>
        <taxon>Sinorhizobium/Ensifer group</taxon>
        <taxon>Sinorhizobium</taxon>
    </lineage>
</organism>
<dbReference type="Pfam" id="PF00072">
    <property type="entry name" value="Response_reg"/>
    <property type="match status" value="1"/>
</dbReference>
<dbReference type="AlphaFoldDB" id="A0A1E3VHY9"/>
<feature type="DNA-binding region" description="OmpR/PhoB-type" evidence="3">
    <location>
        <begin position="124"/>
        <end position="222"/>
    </location>
</feature>
<proteinExistence type="predicted"/>
<accession>A0A1E3VHY9</accession>
<dbReference type="STRING" id="1752398.A8M32_01025"/>
<dbReference type="SUPFAM" id="SSF52172">
    <property type="entry name" value="CheY-like"/>
    <property type="match status" value="1"/>
</dbReference>
<dbReference type="InterPro" id="IPR011006">
    <property type="entry name" value="CheY-like_superfamily"/>
</dbReference>
<dbReference type="RefSeq" id="WP_069456560.1">
    <property type="nucleotide sequence ID" value="NZ_CP034911.1"/>
</dbReference>
<dbReference type="InterPro" id="IPR039420">
    <property type="entry name" value="WalR-like"/>
</dbReference>
<dbReference type="Pfam" id="PF00486">
    <property type="entry name" value="Trans_reg_C"/>
    <property type="match status" value="1"/>
</dbReference>
<dbReference type="GO" id="GO:0000976">
    <property type="term" value="F:transcription cis-regulatory region binding"/>
    <property type="evidence" value="ECO:0007669"/>
    <property type="project" value="TreeGrafter"/>
</dbReference>
<keyword evidence="5" id="KW-1185">Reference proteome</keyword>
<dbReference type="InterPro" id="IPR001867">
    <property type="entry name" value="OmpR/PhoB-type_DNA-bd"/>
</dbReference>
<dbReference type="SMART" id="SM00862">
    <property type="entry name" value="Trans_reg_C"/>
    <property type="match status" value="1"/>
</dbReference>
<dbReference type="EMBL" id="LYBW01000030">
    <property type="protein sequence ID" value="ODR93195.1"/>
    <property type="molecule type" value="Genomic_DNA"/>
</dbReference>
<dbReference type="GO" id="GO:0005829">
    <property type="term" value="C:cytosol"/>
    <property type="evidence" value="ECO:0007669"/>
    <property type="project" value="TreeGrafter"/>
</dbReference>
<dbReference type="OrthoDB" id="9802426at2"/>